<dbReference type="SMART" id="SM00248">
    <property type="entry name" value="ANK"/>
    <property type="match status" value="3"/>
</dbReference>
<protein>
    <submittedName>
        <fullName evidence="4">Uncharacterized protein</fullName>
    </submittedName>
</protein>
<keyword evidence="2 3" id="KW-0040">ANK repeat</keyword>
<evidence type="ECO:0000313" key="4">
    <source>
        <dbReference type="EMBL" id="KAG7390581.1"/>
    </source>
</evidence>
<evidence type="ECO:0000313" key="5">
    <source>
        <dbReference type="Proteomes" id="UP000694044"/>
    </source>
</evidence>
<evidence type="ECO:0000256" key="2">
    <source>
        <dbReference type="ARBA" id="ARBA00023043"/>
    </source>
</evidence>
<reference evidence="4" key="1">
    <citation type="submission" date="2021-02" db="EMBL/GenBank/DDBJ databases">
        <authorList>
            <person name="Palmer J.M."/>
        </authorList>
    </citation>
    <scope>NUCLEOTIDE SEQUENCE</scope>
    <source>
        <strain evidence="4">SCRP734</strain>
    </source>
</reference>
<sequence>MTDSQSKKKSMPSPIQKMERDTVNNIWTIWYASQFGKLERVRSLLDRNAVACIDVQEIRTRWSSLHFACRYGHSHLVAFLVARNANVDLQDWQGNTPLHLAAGWGDLQCVTLVLEGGADARQKNNSDQTPLDVAVSLARKDHIRLLKDWKPLGLSSEELAAFRQQLVASNTVLKKFERALVDEPNADIRLELQALHFKRQCFGESHPGLLGTYSKLVNLYRDDGKLADAFPMADHGLTLCEATHGRRHVDTARWVSALGELLLLCENYDQSIHCFVEAFNTLTSLKGEADQETTSALENLAIACEQAGMLKFTEMHLKTLLRLLAERYGGGYNAKLFHLNVRLASVLLAQKRVHEARELFTQCLPHAENLFGATDDHTVACTDALGKCFFLLGEFEEAEMYFKRSLAAITRLPTVSPTTDSQEVLLSPTRERFRRAQSNLAMVAVAAKSRGAVHAQLACLGYLGALVPS</sequence>
<dbReference type="Pfam" id="PF13424">
    <property type="entry name" value="TPR_12"/>
    <property type="match status" value="2"/>
</dbReference>
<gene>
    <name evidence="4" type="ORF">PHYPSEUDO_007521</name>
</gene>
<dbReference type="PROSITE" id="PS50088">
    <property type="entry name" value="ANK_REPEAT"/>
    <property type="match status" value="2"/>
</dbReference>
<dbReference type="Pfam" id="PF12796">
    <property type="entry name" value="Ank_2"/>
    <property type="match status" value="1"/>
</dbReference>
<dbReference type="InterPro" id="IPR002110">
    <property type="entry name" value="Ankyrin_rpt"/>
</dbReference>
<dbReference type="Proteomes" id="UP000694044">
    <property type="component" value="Unassembled WGS sequence"/>
</dbReference>
<accession>A0A8T1WBF3</accession>
<organism evidence="4 5">
    <name type="scientific">Phytophthora pseudosyringae</name>
    <dbReference type="NCBI Taxonomy" id="221518"/>
    <lineage>
        <taxon>Eukaryota</taxon>
        <taxon>Sar</taxon>
        <taxon>Stramenopiles</taxon>
        <taxon>Oomycota</taxon>
        <taxon>Peronosporomycetes</taxon>
        <taxon>Peronosporales</taxon>
        <taxon>Peronosporaceae</taxon>
        <taxon>Phytophthora</taxon>
    </lineage>
</organism>
<dbReference type="PANTHER" id="PTHR24171">
    <property type="entry name" value="ANKYRIN REPEAT DOMAIN-CONTAINING PROTEIN 39-RELATED"/>
    <property type="match status" value="1"/>
</dbReference>
<keyword evidence="5" id="KW-1185">Reference proteome</keyword>
<proteinExistence type="predicted"/>
<feature type="repeat" description="ANK" evidence="3">
    <location>
        <begin position="60"/>
        <end position="92"/>
    </location>
</feature>
<feature type="repeat" description="ANK" evidence="3">
    <location>
        <begin position="93"/>
        <end position="125"/>
    </location>
</feature>
<name>A0A8T1WBF3_9STRA</name>
<comment type="caution">
    <text evidence="4">The sequence shown here is derived from an EMBL/GenBank/DDBJ whole genome shotgun (WGS) entry which is preliminary data.</text>
</comment>
<dbReference type="EMBL" id="JAGDFM010000030">
    <property type="protein sequence ID" value="KAG7390581.1"/>
    <property type="molecule type" value="Genomic_DNA"/>
</dbReference>
<keyword evidence="1" id="KW-0677">Repeat</keyword>
<evidence type="ECO:0000256" key="3">
    <source>
        <dbReference type="PROSITE-ProRule" id="PRU00023"/>
    </source>
</evidence>
<evidence type="ECO:0000256" key="1">
    <source>
        <dbReference type="ARBA" id="ARBA00022737"/>
    </source>
</evidence>
<dbReference type="OrthoDB" id="194358at2759"/>
<dbReference type="PROSITE" id="PS50297">
    <property type="entry name" value="ANK_REP_REGION"/>
    <property type="match status" value="2"/>
</dbReference>
<dbReference type="AlphaFoldDB" id="A0A8T1WBF3"/>